<dbReference type="InterPro" id="IPR036345">
    <property type="entry name" value="ExoRNase_PH_dom2_sf"/>
</dbReference>
<evidence type="ECO:0000313" key="1">
    <source>
        <dbReference type="EnsemblPlants" id="MELO3C034840.2.1"/>
    </source>
</evidence>
<name>A0A9I9EK21_CUCME</name>
<dbReference type="GO" id="GO:0003723">
    <property type="term" value="F:RNA binding"/>
    <property type="evidence" value="ECO:0007669"/>
    <property type="project" value="InterPro"/>
</dbReference>
<dbReference type="PANTHER" id="PTHR11252">
    <property type="entry name" value="POLYRIBONUCLEOTIDE NUCLEOTIDYLTRANSFERASE"/>
    <property type="match status" value="1"/>
</dbReference>
<dbReference type="GO" id="GO:0000175">
    <property type="term" value="F:3'-5'-RNA exonuclease activity"/>
    <property type="evidence" value="ECO:0007669"/>
    <property type="project" value="TreeGrafter"/>
</dbReference>
<dbReference type="PANTHER" id="PTHR11252:SF0">
    <property type="entry name" value="POLYRIBONUCLEOTIDE NUCLEOTIDYLTRANSFERASE 1, MITOCHONDRIAL"/>
    <property type="match status" value="1"/>
</dbReference>
<proteinExistence type="predicted"/>
<dbReference type="InterPro" id="IPR027408">
    <property type="entry name" value="PNPase/RNase_PH_dom_sf"/>
</dbReference>
<organism evidence="1">
    <name type="scientific">Cucumis melo</name>
    <name type="common">Muskmelon</name>
    <dbReference type="NCBI Taxonomy" id="3656"/>
    <lineage>
        <taxon>Eukaryota</taxon>
        <taxon>Viridiplantae</taxon>
        <taxon>Streptophyta</taxon>
        <taxon>Embryophyta</taxon>
        <taxon>Tracheophyta</taxon>
        <taxon>Spermatophyta</taxon>
        <taxon>Magnoliopsida</taxon>
        <taxon>eudicotyledons</taxon>
        <taxon>Gunneridae</taxon>
        <taxon>Pentapetalae</taxon>
        <taxon>rosids</taxon>
        <taxon>fabids</taxon>
        <taxon>Cucurbitales</taxon>
        <taxon>Cucurbitaceae</taxon>
        <taxon>Benincaseae</taxon>
        <taxon>Cucumis</taxon>
    </lineage>
</organism>
<dbReference type="GO" id="GO:0005739">
    <property type="term" value="C:mitochondrion"/>
    <property type="evidence" value="ECO:0007669"/>
    <property type="project" value="TreeGrafter"/>
</dbReference>
<dbReference type="Gene3D" id="3.30.230.70">
    <property type="entry name" value="GHMP Kinase, N-terminal domain"/>
    <property type="match status" value="1"/>
</dbReference>
<dbReference type="AlphaFoldDB" id="A0A9I9EK21"/>
<sequence>MEICLIANESLLFESLSPIKARSELRVHSHLPSLSSYPSRFPLLPSYVIQAKLHSLFKLTLGEFFMVLTWECAIGEVTFEFLEFTSRLEWGLSFHCLGWYPFVGSLALQDAEVPIKCPIVGLAMGLVLESEDASRDMEFKLASNKMGITAFQMDIKDNIFEYKLPSLQ</sequence>
<dbReference type="GO" id="GO:0005829">
    <property type="term" value="C:cytosol"/>
    <property type="evidence" value="ECO:0007669"/>
    <property type="project" value="TreeGrafter"/>
</dbReference>
<dbReference type="GO" id="GO:0000965">
    <property type="term" value="P:mitochondrial RNA 3'-end processing"/>
    <property type="evidence" value="ECO:0007669"/>
    <property type="project" value="TreeGrafter"/>
</dbReference>
<dbReference type="InterPro" id="IPR012162">
    <property type="entry name" value="PNPase"/>
</dbReference>
<dbReference type="Gramene" id="MELO3C034840.2.1">
    <property type="protein sequence ID" value="MELO3C034840.2.1"/>
    <property type="gene ID" value="MELO3C034840.2"/>
</dbReference>
<dbReference type="EnsemblPlants" id="MELO3C034840.2.1">
    <property type="protein sequence ID" value="MELO3C034840.2.1"/>
    <property type="gene ID" value="MELO3C034840.2"/>
</dbReference>
<dbReference type="GO" id="GO:0009570">
    <property type="term" value="C:chloroplast stroma"/>
    <property type="evidence" value="ECO:0007669"/>
    <property type="project" value="TreeGrafter"/>
</dbReference>
<accession>A0A9I9EK21</accession>
<dbReference type="GO" id="GO:0000958">
    <property type="term" value="P:mitochondrial mRNA catabolic process"/>
    <property type="evidence" value="ECO:0007669"/>
    <property type="project" value="TreeGrafter"/>
</dbReference>
<dbReference type="GO" id="GO:0004654">
    <property type="term" value="F:polyribonucleotide nucleotidyltransferase activity"/>
    <property type="evidence" value="ECO:0007669"/>
    <property type="project" value="InterPro"/>
</dbReference>
<dbReference type="SUPFAM" id="SSF55666">
    <property type="entry name" value="Ribonuclease PH domain 2-like"/>
    <property type="match status" value="1"/>
</dbReference>
<protein>
    <submittedName>
        <fullName evidence="1">Uncharacterized protein</fullName>
    </submittedName>
</protein>
<reference evidence="1" key="1">
    <citation type="submission" date="2023-03" db="UniProtKB">
        <authorList>
            <consortium name="EnsemblPlants"/>
        </authorList>
    </citation>
    <scope>IDENTIFICATION</scope>
</reference>